<feature type="transmembrane region" description="Helical" evidence="8">
    <location>
        <begin position="388"/>
        <end position="406"/>
    </location>
</feature>
<dbReference type="SUPFAM" id="SSF51905">
    <property type="entry name" value="FAD/NAD(P)-binding domain"/>
    <property type="match status" value="1"/>
</dbReference>
<dbReference type="PRINTS" id="PR00411">
    <property type="entry name" value="PNDRDTASEI"/>
</dbReference>
<name>A0ABT2MES9_9MYCO</name>
<evidence type="ECO:0000256" key="1">
    <source>
        <dbReference type="ARBA" id="ARBA00005272"/>
    </source>
</evidence>
<gene>
    <name evidence="10" type="ORF">N4S67_20480</name>
</gene>
<evidence type="ECO:0000256" key="7">
    <source>
        <dbReference type="ARBA" id="ARBA00047599"/>
    </source>
</evidence>
<keyword evidence="3" id="KW-0285">Flavoprotein</keyword>
<sequence length="456" mass="49448">MSVDTTAQPRHRVVIIGSGFGGLFAAKHLKRADVDVTLIAKTTHHLFQPLLYQVATGILSVGEIAPATRIILRKQKNAEVLLGDVVDIDLTNKTVTSTLLDWERVTPFDSLIVAAGAQQSYFGNDHFEAFAPGMKTVDDALELRGRILGAFEAAEVTTSEEERTRRLTFVVVGAGPTGVEIVGQIAELADRTLKGAFRTIDPTEARVILVEAGPAVMPPMGPKLGLKAKRRLEKMGVEIKLNTMVTDVDYKGLTVKEKVGEDFGEETRIECAVKVWSAGVQASPLGKVVAEQSDGTEVDRAGRVIVEPDLTVKGHPDVFVIGDMMSVPNVPGQAPGAIQGATYATKQIKAGLKGEDPAARKPFKYFDKGSMATVSRFSAVCKVGKLEFGGFIAWLAWLGLHLYYLVGGRNRLMAVISWFVTFLGRGRGQMAITERWVFARRALEQSKEQSVQKSVG</sequence>
<evidence type="ECO:0000313" key="11">
    <source>
        <dbReference type="Proteomes" id="UP001206639"/>
    </source>
</evidence>
<dbReference type="InterPro" id="IPR023753">
    <property type="entry name" value="FAD/NAD-binding_dom"/>
</dbReference>
<comment type="caution">
    <text evidence="10">The sequence shown here is derived from an EMBL/GenBank/DDBJ whole genome shotgun (WGS) entry which is preliminary data.</text>
</comment>
<evidence type="ECO:0000256" key="4">
    <source>
        <dbReference type="ARBA" id="ARBA00022827"/>
    </source>
</evidence>
<evidence type="ECO:0000259" key="9">
    <source>
        <dbReference type="Pfam" id="PF07992"/>
    </source>
</evidence>
<dbReference type="PRINTS" id="PR00368">
    <property type="entry name" value="FADPNR"/>
</dbReference>
<keyword evidence="6" id="KW-0520">NAD</keyword>
<dbReference type="EC" id="1.6.5.9" evidence="2"/>
<evidence type="ECO:0000256" key="5">
    <source>
        <dbReference type="ARBA" id="ARBA00023002"/>
    </source>
</evidence>
<keyword evidence="5" id="KW-0560">Oxidoreductase</keyword>
<keyword evidence="4" id="KW-0274">FAD</keyword>
<keyword evidence="8" id="KW-0472">Membrane</keyword>
<keyword evidence="11" id="KW-1185">Reference proteome</keyword>
<organism evidence="10 11">
    <name type="scientific">Mycobacterium deserti</name>
    <dbReference type="NCBI Taxonomy" id="2978347"/>
    <lineage>
        <taxon>Bacteria</taxon>
        <taxon>Bacillati</taxon>
        <taxon>Actinomycetota</taxon>
        <taxon>Actinomycetes</taxon>
        <taxon>Mycobacteriales</taxon>
        <taxon>Mycobacteriaceae</taxon>
        <taxon>Mycobacterium</taxon>
    </lineage>
</organism>
<accession>A0ABT2MES9</accession>
<dbReference type="PANTHER" id="PTHR43706">
    <property type="entry name" value="NADH DEHYDROGENASE"/>
    <property type="match status" value="1"/>
</dbReference>
<dbReference type="EMBL" id="JAODWD010000005">
    <property type="protein sequence ID" value="MCT7660784.1"/>
    <property type="molecule type" value="Genomic_DNA"/>
</dbReference>
<comment type="similarity">
    <text evidence="1">Belongs to the NADH dehydrogenase family.</text>
</comment>
<dbReference type="InterPro" id="IPR036188">
    <property type="entry name" value="FAD/NAD-bd_sf"/>
</dbReference>
<dbReference type="PANTHER" id="PTHR43706:SF47">
    <property type="entry name" value="EXTERNAL NADH-UBIQUINONE OXIDOREDUCTASE 1, MITOCHONDRIAL-RELATED"/>
    <property type="match status" value="1"/>
</dbReference>
<evidence type="ECO:0000313" key="10">
    <source>
        <dbReference type="EMBL" id="MCT7660784.1"/>
    </source>
</evidence>
<evidence type="ECO:0000256" key="3">
    <source>
        <dbReference type="ARBA" id="ARBA00022630"/>
    </source>
</evidence>
<reference evidence="11" key="1">
    <citation type="submission" date="2023-07" db="EMBL/GenBank/DDBJ databases">
        <authorList>
            <person name="Deng Y."/>
            <person name="Zhang Y.-Q."/>
        </authorList>
    </citation>
    <scope>NUCLEOTIDE SEQUENCE [LARGE SCALE GENOMIC DNA]</scope>
    <source>
        <strain evidence="11">CPCC 205710</strain>
    </source>
</reference>
<protein>
    <recommendedName>
        <fullName evidence="2">NADH:ubiquinone reductase (non-electrogenic)</fullName>
        <ecNumber evidence="2">1.6.5.9</ecNumber>
    </recommendedName>
</protein>
<keyword evidence="8" id="KW-0812">Transmembrane</keyword>
<dbReference type="Pfam" id="PF07992">
    <property type="entry name" value="Pyr_redox_2"/>
    <property type="match status" value="1"/>
</dbReference>
<dbReference type="InterPro" id="IPR045024">
    <property type="entry name" value="NDH-2"/>
</dbReference>
<dbReference type="Gene3D" id="3.50.50.100">
    <property type="match status" value="1"/>
</dbReference>
<keyword evidence="8" id="KW-1133">Transmembrane helix</keyword>
<dbReference type="RefSeq" id="WP_260994859.1">
    <property type="nucleotide sequence ID" value="NZ_JAODWD010000005.1"/>
</dbReference>
<proteinExistence type="inferred from homology"/>
<evidence type="ECO:0000256" key="6">
    <source>
        <dbReference type="ARBA" id="ARBA00023027"/>
    </source>
</evidence>
<evidence type="ECO:0000256" key="8">
    <source>
        <dbReference type="SAM" id="Phobius"/>
    </source>
</evidence>
<evidence type="ECO:0000256" key="2">
    <source>
        <dbReference type="ARBA" id="ARBA00012637"/>
    </source>
</evidence>
<feature type="domain" description="FAD/NAD(P)-binding" evidence="9">
    <location>
        <begin position="12"/>
        <end position="340"/>
    </location>
</feature>
<comment type="catalytic activity">
    <reaction evidence="7">
        <text>a quinone + NADH + H(+) = a quinol + NAD(+)</text>
        <dbReference type="Rhea" id="RHEA:46160"/>
        <dbReference type="ChEBI" id="CHEBI:15378"/>
        <dbReference type="ChEBI" id="CHEBI:24646"/>
        <dbReference type="ChEBI" id="CHEBI:57540"/>
        <dbReference type="ChEBI" id="CHEBI:57945"/>
        <dbReference type="ChEBI" id="CHEBI:132124"/>
        <dbReference type="EC" id="1.6.5.9"/>
    </reaction>
</comment>
<dbReference type="Proteomes" id="UP001206639">
    <property type="component" value="Unassembled WGS sequence"/>
</dbReference>